<evidence type="ECO:0000313" key="2">
    <source>
        <dbReference type="EMBL" id="CAF4347744.1"/>
    </source>
</evidence>
<evidence type="ECO:0000313" key="3">
    <source>
        <dbReference type="Proteomes" id="UP000677228"/>
    </source>
</evidence>
<name>A0A8S2FTT2_9BILA</name>
<dbReference type="Proteomes" id="UP000677228">
    <property type="component" value="Unassembled WGS sequence"/>
</dbReference>
<evidence type="ECO:0000313" key="1">
    <source>
        <dbReference type="EMBL" id="CAF1556709.1"/>
    </source>
</evidence>
<organism evidence="1 3">
    <name type="scientific">Didymodactylos carnosus</name>
    <dbReference type="NCBI Taxonomy" id="1234261"/>
    <lineage>
        <taxon>Eukaryota</taxon>
        <taxon>Metazoa</taxon>
        <taxon>Spiralia</taxon>
        <taxon>Gnathifera</taxon>
        <taxon>Rotifera</taxon>
        <taxon>Eurotatoria</taxon>
        <taxon>Bdelloidea</taxon>
        <taxon>Philodinida</taxon>
        <taxon>Philodinidae</taxon>
        <taxon>Didymodactylos</taxon>
    </lineage>
</organism>
<accession>A0A8S2FTT2</accession>
<dbReference type="EMBL" id="CAJNOK010041250">
    <property type="protein sequence ID" value="CAF1556709.1"/>
    <property type="molecule type" value="Genomic_DNA"/>
</dbReference>
<dbReference type="CDD" id="cd00198">
    <property type="entry name" value="vWFA"/>
    <property type="match status" value="1"/>
</dbReference>
<comment type="caution">
    <text evidence="1">The sequence shown here is derived from an EMBL/GenBank/DDBJ whole genome shotgun (WGS) entry which is preliminary data.</text>
</comment>
<reference evidence="1" key="1">
    <citation type="submission" date="2021-02" db="EMBL/GenBank/DDBJ databases">
        <authorList>
            <person name="Nowell W R."/>
        </authorList>
    </citation>
    <scope>NUCLEOTIDE SEQUENCE</scope>
</reference>
<dbReference type="AlphaFoldDB" id="A0A8S2FTT2"/>
<dbReference type="InterPro" id="IPR036465">
    <property type="entry name" value="vWFA_dom_sf"/>
</dbReference>
<dbReference type="Proteomes" id="UP000682733">
    <property type="component" value="Unassembled WGS sequence"/>
</dbReference>
<dbReference type="EMBL" id="CAJOBA010063797">
    <property type="protein sequence ID" value="CAF4347744.1"/>
    <property type="molecule type" value="Genomic_DNA"/>
</dbReference>
<feature type="non-terminal residue" evidence="1">
    <location>
        <position position="1"/>
    </location>
</feature>
<proteinExistence type="predicted"/>
<evidence type="ECO:0008006" key="4">
    <source>
        <dbReference type="Google" id="ProtNLM"/>
    </source>
</evidence>
<dbReference type="SUPFAM" id="SSF53300">
    <property type="entry name" value="vWA-like"/>
    <property type="match status" value="1"/>
</dbReference>
<dbReference type="Gene3D" id="3.40.50.410">
    <property type="entry name" value="von Willebrand factor, type A domain"/>
    <property type="match status" value="1"/>
</dbReference>
<gene>
    <name evidence="1" type="ORF">OVA965_LOCUS39588</name>
    <name evidence="2" type="ORF">TMI583_LOCUS40914</name>
</gene>
<protein>
    <recommendedName>
        <fullName evidence="4">VWFA domain-containing protein</fullName>
    </recommendedName>
</protein>
<sequence length="166" mass="18581">DDGKKHSSSTGHQLRAFSTIKFEITNEASLKQCHEIDNNDYIVASGTTKKWSEMKSDYSAWNFELLTMIEESNGLKSKFSQPALAAYHYVLLLDSSGSMNDDRWQNLFAGVNKLVKARITSGTADRCIIITFSSHADFFCVDKTMKEIDIAKTPYSGVETKFGPAF</sequence>